<accession>A0A3G2LAQ6</accession>
<dbReference type="Proteomes" id="UP000276309">
    <property type="component" value="Chromosome"/>
</dbReference>
<protein>
    <recommendedName>
        <fullName evidence="3">3-hydroxymyristoyl/3-hydroxydecanoyl-(Acyl carrier protein) dehydratase</fullName>
    </recommendedName>
</protein>
<dbReference type="RefSeq" id="WP_121850330.1">
    <property type="nucleotide sequence ID" value="NZ_CP032050.1"/>
</dbReference>
<sequence length="146" mass="16327">MTSSENHIAEGEFLLSLIPQKTPFVMVDSLVEYDEKRLVSHYTIRQNNILVREDFFTAPGLIENMAQTIALHTGYKYFLLNKPAPTGYIGAIKSTEVLKLPKVDQTLVTTVDILHDIMDVTLVKAKIECEGTLLATSEMKTALAKQ</sequence>
<gene>
    <name evidence="1" type="ORF">D1013_19000</name>
</gene>
<evidence type="ECO:0008006" key="3">
    <source>
        <dbReference type="Google" id="ProtNLM"/>
    </source>
</evidence>
<dbReference type="InterPro" id="IPR016776">
    <property type="entry name" value="ApeP-like_dehydratase"/>
</dbReference>
<dbReference type="KEGG" id="emar:D1013_19000"/>
<dbReference type="InterPro" id="IPR029069">
    <property type="entry name" value="HotDog_dom_sf"/>
</dbReference>
<keyword evidence="2" id="KW-1185">Reference proteome</keyword>
<evidence type="ECO:0000313" key="2">
    <source>
        <dbReference type="Proteomes" id="UP000276309"/>
    </source>
</evidence>
<dbReference type="SUPFAM" id="SSF54637">
    <property type="entry name" value="Thioesterase/thiol ester dehydrase-isomerase"/>
    <property type="match status" value="1"/>
</dbReference>
<dbReference type="EMBL" id="CP032050">
    <property type="protein sequence ID" value="AYN69324.1"/>
    <property type="molecule type" value="Genomic_DNA"/>
</dbReference>
<dbReference type="Gene3D" id="3.10.129.10">
    <property type="entry name" value="Hotdog Thioesterase"/>
    <property type="match status" value="1"/>
</dbReference>
<reference evidence="1 2" key="1">
    <citation type="submission" date="2018-08" db="EMBL/GenBank/DDBJ databases">
        <title>The reduced genetic potential of extracellular carbohydrate catabolism in Euzebyella marina RN62, a Flavobacteriia bacterium isolated from the hadal water.</title>
        <authorList>
            <person name="Xue C."/>
        </authorList>
    </citation>
    <scope>NUCLEOTIDE SEQUENCE [LARGE SCALE GENOMIC DNA]</scope>
    <source>
        <strain evidence="1 2">RN62</strain>
    </source>
</reference>
<evidence type="ECO:0000313" key="1">
    <source>
        <dbReference type="EMBL" id="AYN69324.1"/>
    </source>
</evidence>
<dbReference type="AlphaFoldDB" id="A0A3G2LAQ6"/>
<organism evidence="1 2">
    <name type="scientific">Euzebyella marina</name>
    <dbReference type="NCBI Taxonomy" id="1761453"/>
    <lineage>
        <taxon>Bacteria</taxon>
        <taxon>Pseudomonadati</taxon>
        <taxon>Bacteroidota</taxon>
        <taxon>Flavobacteriia</taxon>
        <taxon>Flavobacteriales</taxon>
        <taxon>Flavobacteriaceae</taxon>
        <taxon>Euzebyella</taxon>
    </lineage>
</organism>
<proteinExistence type="predicted"/>
<dbReference type="Pfam" id="PF22817">
    <property type="entry name" value="ApeP-like"/>
    <property type="match status" value="1"/>
</dbReference>
<dbReference type="OrthoDB" id="2922403at2"/>
<name>A0A3G2LAQ6_9FLAO</name>